<dbReference type="AlphaFoldDB" id="A0A812SAR4"/>
<evidence type="ECO:0000313" key="2">
    <source>
        <dbReference type="EMBL" id="CAE7466740.1"/>
    </source>
</evidence>
<feature type="compositionally biased region" description="Pro residues" evidence="1">
    <location>
        <begin position="107"/>
        <end position="118"/>
    </location>
</feature>
<protein>
    <submittedName>
        <fullName evidence="2">Uncharacterized protein</fullName>
    </submittedName>
</protein>
<organism evidence="2 3">
    <name type="scientific">Symbiodinium natans</name>
    <dbReference type="NCBI Taxonomy" id="878477"/>
    <lineage>
        <taxon>Eukaryota</taxon>
        <taxon>Sar</taxon>
        <taxon>Alveolata</taxon>
        <taxon>Dinophyceae</taxon>
        <taxon>Suessiales</taxon>
        <taxon>Symbiodiniaceae</taxon>
        <taxon>Symbiodinium</taxon>
    </lineage>
</organism>
<gene>
    <name evidence="2" type="ORF">SNAT2548_LOCUS26079</name>
</gene>
<accession>A0A812SAR4</accession>
<reference evidence="2" key="1">
    <citation type="submission" date="2021-02" db="EMBL/GenBank/DDBJ databases">
        <authorList>
            <person name="Dougan E. K."/>
            <person name="Rhodes N."/>
            <person name="Thang M."/>
            <person name="Chan C."/>
        </authorList>
    </citation>
    <scope>NUCLEOTIDE SEQUENCE</scope>
</reference>
<proteinExistence type="predicted"/>
<sequence length="205" mass="20657">MAEEDESSPEGAHEPIDEEDDDADGTMREIMETPTSRRSRTRTRSPVAERYSSAKASGSAAKASGVGGTTNDSSVGAKAKTSATGAETTTSAPAVLPKTMGAAPCMPAGPPPPTPHNPPGMGGGGRPPLGAGGPPPPTPAKGACGVLQQGIYTVVWDPNTNVTWMSLDAFPKGSVPHQVMVPPPTPPTQGGPSRPGDASTPAAWD</sequence>
<comment type="caution">
    <text evidence="2">The sequence shown here is derived from an EMBL/GenBank/DDBJ whole genome shotgun (WGS) entry which is preliminary data.</text>
</comment>
<dbReference type="EMBL" id="CAJNDS010002417">
    <property type="protein sequence ID" value="CAE7466740.1"/>
    <property type="molecule type" value="Genomic_DNA"/>
</dbReference>
<feature type="region of interest" description="Disordered" evidence="1">
    <location>
        <begin position="1"/>
        <end position="142"/>
    </location>
</feature>
<feature type="compositionally biased region" description="Gly residues" evidence="1">
    <location>
        <begin position="120"/>
        <end position="132"/>
    </location>
</feature>
<dbReference type="Proteomes" id="UP000604046">
    <property type="component" value="Unassembled WGS sequence"/>
</dbReference>
<keyword evidence="3" id="KW-1185">Reference proteome</keyword>
<feature type="region of interest" description="Disordered" evidence="1">
    <location>
        <begin position="172"/>
        <end position="205"/>
    </location>
</feature>
<evidence type="ECO:0000313" key="3">
    <source>
        <dbReference type="Proteomes" id="UP000604046"/>
    </source>
</evidence>
<name>A0A812SAR4_9DINO</name>
<feature type="compositionally biased region" description="Low complexity" evidence="1">
    <location>
        <begin position="76"/>
        <end position="92"/>
    </location>
</feature>
<feature type="compositionally biased region" description="Low complexity" evidence="1">
    <location>
        <begin position="53"/>
        <end position="64"/>
    </location>
</feature>
<evidence type="ECO:0000256" key="1">
    <source>
        <dbReference type="SAM" id="MobiDB-lite"/>
    </source>
</evidence>